<evidence type="ECO:0000313" key="2">
    <source>
        <dbReference type="EMBL" id="SDN99785.1"/>
    </source>
</evidence>
<gene>
    <name evidence="2" type="ORF">SAMN05421677_102165</name>
</gene>
<name>A0A1H0FYR6_HALAD</name>
<keyword evidence="1" id="KW-0472">Membrane</keyword>
<protein>
    <submittedName>
        <fullName evidence="2">Uncharacterized protein</fullName>
    </submittedName>
</protein>
<dbReference type="AlphaFoldDB" id="A0A1H0FYR6"/>
<dbReference type="Proteomes" id="UP000198860">
    <property type="component" value="Unassembled WGS sequence"/>
</dbReference>
<organism evidence="2 3">
    <name type="scientific">Halobacillus aidingensis</name>
    <dbReference type="NCBI Taxonomy" id="240303"/>
    <lineage>
        <taxon>Bacteria</taxon>
        <taxon>Bacillati</taxon>
        <taxon>Bacillota</taxon>
        <taxon>Bacilli</taxon>
        <taxon>Bacillales</taxon>
        <taxon>Bacillaceae</taxon>
        <taxon>Halobacillus</taxon>
    </lineage>
</organism>
<keyword evidence="1" id="KW-0812">Transmembrane</keyword>
<keyword evidence="3" id="KW-1185">Reference proteome</keyword>
<feature type="transmembrane region" description="Helical" evidence="1">
    <location>
        <begin position="38"/>
        <end position="56"/>
    </location>
</feature>
<evidence type="ECO:0000313" key="3">
    <source>
        <dbReference type="Proteomes" id="UP000198860"/>
    </source>
</evidence>
<evidence type="ECO:0000256" key="1">
    <source>
        <dbReference type="SAM" id="Phobius"/>
    </source>
</evidence>
<reference evidence="3" key="1">
    <citation type="submission" date="2016-10" db="EMBL/GenBank/DDBJ databases">
        <authorList>
            <person name="Varghese N."/>
            <person name="Submissions S."/>
        </authorList>
    </citation>
    <scope>NUCLEOTIDE SEQUENCE [LARGE SCALE GENOMIC DNA]</scope>
    <source>
        <strain evidence="3">CGMCC 1.3703</strain>
    </source>
</reference>
<keyword evidence="1" id="KW-1133">Transmembrane helix</keyword>
<dbReference type="EMBL" id="FNIZ01000002">
    <property type="protein sequence ID" value="SDN99785.1"/>
    <property type="molecule type" value="Genomic_DNA"/>
</dbReference>
<sequence>MNLLHFSNVCKSRIKSFHMEVIILFFRIFHKANRPTKIALLSGSVLLLIAGLILLIF</sequence>
<proteinExistence type="predicted"/>
<dbReference type="STRING" id="240303.SAMN05421677_102165"/>
<accession>A0A1H0FYR6</accession>